<dbReference type="RefSeq" id="WP_057754814.1">
    <property type="nucleotide sequence ID" value="NZ_JQBP01000003.1"/>
</dbReference>
<dbReference type="Proteomes" id="UP000051655">
    <property type="component" value="Unassembled WGS sequence"/>
</dbReference>
<sequence length="473" mass="55320">MENAKNSAILLGDNAQKDSMFKLSDVLLDTMDQFDIYTLNFDLFENVKLIKHGLHPQQLNSFFTAMTNFDQKEFSVYNFSDFPFNKNYREILLDDIMLILRPDNTRIFEINYQREYGLIDQVRTYDKDENLIEITYINDRGYFAARLTHKAPNQYQIIYFTADQTNNLRININSMQPIETVAQDYLSSDGKFIDLKGEWLLFQLQLRQVERLLVVVNDQNLQALKYLQQKQLDLEIDLLFETGEIVQINQIETLTDILSAADQVITDGTVSANFVQKYFPKAATNEKIYKYYPVSWDIKPGSFMKYNVDYIGVNAEHLTIEQLRMLFPGMLTFIDQNPQTIFLLYSFNQAKLNELKQVTLTLLNGQKADYFQKHFAFERFIEQTDVYQILSKLKLNVDFNEQASEIITYVSASYGSVQFTVNEFDFLSIGKNNWLIDDVQGVFQLMNQILNDLSLLNRSIYLATLLSQKIWQT</sequence>
<evidence type="ECO:0000313" key="1">
    <source>
        <dbReference type="EMBL" id="KRN74934.1"/>
    </source>
</evidence>
<organism evidence="1 2">
    <name type="scientific">Weissella kandleri</name>
    <dbReference type="NCBI Taxonomy" id="1616"/>
    <lineage>
        <taxon>Bacteria</taxon>
        <taxon>Bacillati</taxon>
        <taxon>Bacillota</taxon>
        <taxon>Bacilli</taxon>
        <taxon>Lactobacillales</taxon>
        <taxon>Lactobacillaceae</taxon>
        <taxon>Weissella</taxon>
    </lineage>
</organism>
<gene>
    <name evidence="1" type="ORF">IV73_GL000688</name>
</gene>
<accession>A0A0R2JGE3</accession>
<protein>
    <recommendedName>
        <fullName evidence="3">Accessory secretory protein Asp1</fullName>
    </recommendedName>
</protein>
<dbReference type="OrthoDB" id="9767875at2"/>
<proteinExistence type="predicted"/>
<reference evidence="1 2" key="1">
    <citation type="journal article" date="2015" name="Genome Announc.">
        <title>Expanding the biotechnology potential of lactobacilli through comparative genomics of 213 strains and associated genera.</title>
        <authorList>
            <person name="Sun Z."/>
            <person name="Harris H.M."/>
            <person name="McCann A."/>
            <person name="Guo C."/>
            <person name="Argimon S."/>
            <person name="Zhang W."/>
            <person name="Yang X."/>
            <person name="Jeffery I.B."/>
            <person name="Cooney J.C."/>
            <person name="Kagawa T.F."/>
            <person name="Liu W."/>
            <person name="Song Y."/>
            <person name="Salvetti E."/>
            <person name="Wrobel A."/>
            <person name="Rasinkangas P."/>
            <person name="Parkhill J."/>
            <person name="Rea M.C."/>
            <person name="O'Sullivan O."/>
            <person name="Ritari J."/>
            <person name="Douillard F.P."/>
            <person name="Paul Ross R."/>
            <person name="Yang R."/>
            <person name="Briner A.E."/>
            <person name="Felis G.E."/>
            <person name="de Vos W.M."/>
            <person name="Barrangou R."/>
            <person name="Klaenhammer T.R."/>
            <person name="Caufield P.W."/>
            <person name="Cui Y."/>
            <person name="Zhang H."/>
            <person name="O'Toole P.W."/>
        </authorList>
    </citation>
    <scope>NUCLEOTIDE SEQUENCE [LARGE SCALE GENOMIC DNA]</scope>
    <source>
        <strain evidence="1 2">DSM 20593</strain>
    </source>
</reference>
<evidence type="ECO:0000313" key="2">
    <source>
        <dbReference type="Proteomes" id="UP000051655"/>
    </source>
</evidence>
<keyword evidence="2" id="KW-1185">Reference proteome</keyword>
<comment type="caution">
    <text evidence="1">The sequence shown here is derived from an EMBL/GenBank/DDBJ whole genome shotgun (WGS) entry which is preliminary data.</text>
</comment>
<dbReference type="EMBL" id="JQBP01000003">
    <property type="protein sequence ID" value="KRN74934.1"/>
    <property type="molecule type" value="Genomic_DNA"/>
</dbReference>
<dbReference type="STRING" id="1616.IV73_GL000688"/>
<dbReference type="AlphaFoldDB" id="A0A0R2JGE3"/>
<name>A0A0R2JGE3_9LACO</name>
<dbReference type="PATRIC" id="fig|1616.3.peg.708"/>
<evidence type="ECO:0008006" key="3">
    <source>
        <dbReference type="Google" id="ProtNLM"/>
    </source>
</evidence>